<dbReference type="FunFam" id="3.40.50.410:FF:000010">
    <property type="entry name" value="Integrator complex subunit 6 like"/>
    <property type="match status" value="1"/>
</dbReference>
<gene>
    <name evidence="5" type="primary">ints-6</name>
    <name evidence="3" type="synonym">Cbr-dic-1</name>
    <name evidence="5" type="synonym">dic-1</name>
    <name evidence="5" type="ORF">CBG19655</name>
    <name evidence="3" type="ORF">CBG_19655</name>
</gene>
<dbReference type="InterPro" id="IPR002035">
    <property type="entry name" value="VWF_A"/>
</dbReference>
<dbReference type="eggNOG" id="KOG3768">
    <property type="taxonomic scope" value="Eukaryota"/>
</dbReference>
<dbReference type="SUPFAM" id="SSF53300">
    <property type="entry name" value="vWA-like"/>
    <property type="match status" value="1"/>
</dbReference>
<dbReference type="STRING" id="6238.A8XW43"/>
<accession>A8XW43</accession>
<evidence type="ECO:0000313" key="3">
    <source>
        <dbReference type="EMBL" id="CAP36862.2"/>
    </source>
</evidence>
<organism evidence="3 4">
    <name type="scientific">Caenorhabditis briggsae</name>
    <dbReference type="NCBI Taxonomy" id="6238"/>
    <lineage>
        <taxon>Eukaryota</taxon>
        <taxon>Metazoa</taxon>
        <taxon>Ecdysozoa</taxon>
        <taxon>Nematoda</taxon>
        <taxon>Chromadorea</taxon>
        <taxon>Rhabditida</taxon>
        <taxon>Rhabditina</taxon>
        <taxon>Rhabditomorpha</taxon>
        <taxon>Rhabditoidea</taxon>
        <taxon>Rhabditidae</taxon>
        <taxon>Peloderinae</taxon>
        <taxon>Caenorhabditis</taxon>
    </lineage>
</organism>
<dbReference type="InParanoid" id="A8XW43"/>
<dbReference type="PANTHER" id="PTHR12957:SF2">
    <property type="entry name" value="INTEGRATOR COMPLEX SUBUNIT 6"/>
    <property type="match status" value="1"/>
</dbReference>
<proteinExistence type="predicted"/>
<evidence type="ECO:0000313" key="5">
    <source>
        <dbReference type="WormBase" id="CBG19655"/>
    </source>
</evidence>
<evidence type="ECO:0000313" key="4">
    <source>
        <dbReference type="Proteomes" id="UP000008549"/>
    </source>
</evidence>
<protein>
    <submittedName>
        <fullName evidence="3">Protein CBR-DIC-1</fullName>
    </submittedName>
</protein>
<dbReference type="InterPro" id="IPR051113">
    <property type="entry name" value="Integrator_subunit6"/>
</dbReference>
<evidence type="ECO:0000256" key="1">
    <source>
        <dbReference type="SAM" id="MobiDB-lite"/>
    </source>
</evidence>
<dbReference type="WormBase" id="CBG19655">
    <property type="protein sequence ID" value="CBP49344"/>
    <property type="gene ID" value="WBGene00038833"/>
    <property type="gene designation" value="Cbr-ints-6"/>
</dbReference>
<dbReference type="Pfam" id="PF25462">
    <property type="entry name" value="Beta-barrel_INTS6"/>
    <property type="match status" value="2"/>
</dbReference>
<feature type="compositionally biased region" description="Low complexity" evidence="1">
    <location>
        <begin position="728"/>
        <end position="743"/>
    </location>
</feature>
<dbReference type="PANTHER" id="PTHR12957">
    <property type="entry name" value="DEAD/H BOX POLYPEPTIDE 26/DICE1-RELATED"/>
    <property type="match status" value="1"/>
</dbReference>
<dbReference type="AlphaFoldDB" id="A8XW43"/>
<dbReference type="GO" id="GO:0032039">
    <property type="term" value="C:integrator complex"/>
    <property type="evidence" value="ECO:0000318"/>
    <property type="project" value="GO_Central"/>
</dbReference>
<dbReference type="EMBL" id="HE600903">
    <property type="protein sequence ID" value="CAP36862.2"/>
    <property type="molecule type" value="Genomic_DNA"/>
</dbReference>
<feature type="region of interest" description="Disordered" evidence="1">
    <location>
        <begin position="685"/>
        <end position="771"/>
    </location>
</feature>
<dbReference type="Proteomes" id="UP000008549">
    <property type="component" value="Unassembled WGS sequence"/>
</dbReference>
<dbReference type="Gene3D" id="3.40.50.410">
    <property type="entry name" value="von Willebrand factor, type A domain"/>
    <property type="match status" value="1"/>
</dbReference>
<keyword evidence="4" id="KW-1185">Reference proteome</keyword>
<dbReference type="GO" id="GO:0034472">
    <property type="term" value="P:snRNA 3'-end processing"/>
    <property type="evidence" value="ECO:0000318"/>
    <property type="project" value="GO_Central"/>
</dbReference>
<reference evidence="3 4" key="1">
    <citation type="journal article" date="2003" name="PLoS Biol.">
        <title>The genome sequence of Caenorhabditis briggsae: a platform for comparative genomics.</title>
        <authorList>
            <person name="Stein L.D."/>
            <person name="Bao Z."/>
            <person name="Blasiar D."/>
            <person name="Blumenthal T."/>
            <person name="Brent M.R."/>
            <person name="Chen N."/>
            <person name="Chinwalla A."/>
            <person name="Clarke L."/>
            <person name="Clee C."/>
            <person name="Coghlan A."/>
            <person name="Coulson A."/>
            <person name="D'Eustachio P."/>
            <person name="Fitch D.H."/>
            <person name="Fulton L.A."/>
            <person name="Fulton R.E."/>
            <person name="Griffiths-Jones S."/>
            <person name="Harris T.W."/>
            <person name="Hillier L.W."/>
            <person name="Kamath R."/>
            <person name="Kuwabara P.E."/>
            <person name="Mardis E.R."/>
            <person name="Marra M.A."/>
            <person name="Miner T.L."/>
            <person name="Minx P."/>
            <person name="Mullikin J.C."/>
            <person name="Plumb R.W."/>
            <person name="Rogers J."/>
            <person name="Schein J.E."/>
            <person name="Sohrmann M."/>
            <person name="Spieth J."/>
            <person name="Stajich J.E."/>
            <person name="Wei C."/>
            <person name="Willey D."/>
            <person name="Wilson R.K."/>
            <person name="Durbin R."/>
            <person name="Waterston R.H."/>
        </authorList>
    </citation>
    <scope>NUCLEOTIDE SEQUENCE [LARGE SCALE GENOMIC DNA]</scope>
    <source>
        <strain evidence="3 4">AF16</strain>
    </source>
</reference>
<feature type="compositionally biased region" description="Low complexity" evidence="1">
    <location>
        <begin position="754"/>
        <end position="766"/>
    </location>
</feature>
<dbReference type="InterPro" id="IPR036465">
    <property type="entry name" value="vWFA_dom_sf"/>
</dbReference>
<feature type="domain" description="VWFA" evidence="2">
    <location>
        <begin position="3"/>
        <end position="138"/>
    </location>
</feature>
<name>A8XW43_CAEBR</name>
<evidence type="ECO:0000259" key="2">
    <source>
        <dbReference type="PROSITE" id="PS50234"/>
    </source>
</evidence>
<dbReference type="PROSITE" id="PS50234">
    <property type="entry name" value="VWFA"/>
    <property type="match status" value="1"/>
</dbReference>
<reference evidence="3 4" key="2">
    <citation type="journal article" date="2011" name="PLoS Genet.">
        <title>Caenorhabditis briggsae recombinant inbred line genotypes reveal inter-strain incompatibility and the evolution of recombination.</title>
        <authorList>
            <person name="Ross J.A."/>
            <person name="Koboldt D.C."/>
            <person name="Staisch J.E."/>
            <person name="Chamberlin H.M."/>
            <person name="Gupta B.P."/>
            <person name="Miller R.D."/>
            <person name="Baird S.E."/>
            <person name="Haag E.S."/>
        </authorList>
    </citation>
    <scope>NUCLEOTIDE SEQUENCE [LARGE SCALE GENOMIC DNA]</scope>
    <source>
        <strain evidence="3 4">AF16</strain>
    </source>
</reference>
<dbReference type="OMA" id="ITPICEV"/>
<dbReference type="FunCoup" id="A8XW43">
    <property type="interactions" value="2731"/>
</dbReference>
<sequence length="887" mass="99678">MPVYFFILDTSGSMSTRSHPQFSFFDLAKNYIETFIKGRNRADSRMVVGRENDRYFLLTTQGKYPENVKVVSEKAGGIVVDELKKLTLPYGSAQIHQTILDAFRILHTNRAQTGIDGVGTGRAIQNTEQIMLIVLTDGSGINSIPIDFRLYFDPAFLGSEMTKEAFRWDQKLYTVVFRIPSSPYRPTPSQLANIDIDVPIIERVCGLTGGRSFAIVSLRQIQTSIDYILSQSNQHKVGVRFGCLPHLPGNITNDEYYVSNVVSTMDQLPQRTAHPMILCAPMALPLTIRSEIPVDKLELEPGGVTDLIMDLLQKKKDMTIWTFIEGSSNGPTAPFGCLRMNTFDLLEGSSNGPTAPFGCLRMNTFGTGVTLILLPFNFPQFYPLIEEVVKEPILTTSQVWRSKLDSYFQTVPYYYFTPMRNSLDKIKVKVDYSSSMSNIYAGQLLSNLNRLKVKAKEEYDKILIECKLNESKGTKLANPSIRIERITSRTSIIGLGGDDDDYEERMLNEVESTPIYAGDFKIPLYPPTVSDAQLDTSYRNPYMGSVEDIVSKLNRIQANVDMLFNPNKASLLDMARLGDRPRFNTLEELHNMPQKLMGEYEPYQAVRKAEIPKKSENPKKSEIPKKAEIPKNLKFPILQARLKFYGQPMRKIDEEKDRTHAFGNPYKLKGLGAGIDEVMDSAVVDGNSQNQPTKRFGEPRQGGGPPKRRRGPLGIDAFDQYRTRRSMRGSSASSDISDFSVSSGDELLIDSREGTPGTSGASTPSSDFENLQLEEMDTVEQLTRNLNDFEEMRGRDVNIQAVEPPAVAPAPPAPAEILTDQEVLTRKIRIGTIVRKPANHRAYDEIMILAGGNCQESILIRHALRESQRFKLKMLTEKLEERLRSIG</sequence>
<dbReference type="InterPro" id="IPR057413">
    <property type="entry name" value="Beta-barrel_INTS6"/>
</dbReference>
<dbReference type="HOGENOM" id="CLU_006789_0_0_1"/>